<accession>A0A3B0SRA1</accession>
<gene>
    <name evidence="1" type="ORF">MNBD_ALPHA06-80</name>
</gene>
<evidence type="ECO:0000313" key="1">
    <source>
        <dbReference type="EMBL" id="VAV97355.1"/>
    </source>
</evidence>
<reference evidence="1" key="1">
    <citation type="submission" date="2018-06" db="EMBL/GenBank/DDBJ databases">
        <authorList>
            <person name="Zhirakovskaya E."/>
        </authorList>
    </citation>
    <scope>NUCLEOTIDE SEQUENCE</scope>
</reference>
<organism evidence="1">
    <name type="scientific">hydrothermal vent metagenome</name>
    <dbReference type="NCBI Taxonomy" id="652676"/>
    <lineage>
        <taxon>unclassified sequences</taxon>
        <taxon>metagenomes</taxon>
        <taxon>ecological metagenomes</taxon>
    </lineage>
</organism>
<dbReference type="AlphaFoldDB" id="A0A3B0SRA1"/>
<sequence length="179" mass="20221">MAKAEFHKNQRVYVGPVGTWAVIEQIKPHWVKDVPEPLRISYEVGLGRDFTANELSREAKDHSVTSSVQENWRIQRAKNKWQTTEECADHPFPGTFPVVVTDANDWGGWRTPGAEYDRDPAKIEFQARIIASSLRLLEIAKRLDQQIAASAENAPAEMVQLAKEARQVIRFVEDLPASG</sequence>
<dbReference type="EMBL" id="UOEE01000245">
    <property type="protein sequence ID" value="VAV97355.1"/>
    <property type="molecule type" value="Genomic_DNA"/>
</dbReference>
<name>A0A3B0SRA1_9ZZZZ</name>
<protein>
    <submittedName>
        <fullName evidence="1">Uncharacterized protein</fullName>
    </submittedName>
</protein>
<proteinExistence type="predicted"/>